<name>A0A4P7SLF7_9CELL</name>
<dbReference type="KEGG" id="celz:E5225_15615"/>
<reference evidence="2 3" key="1">
    <citation type="submission" date="2019-04" db="EMBL/GenBank/DDBJ databases">
        <title>Isolation and identification of Cellulomonas shaoxiangyii sp. Nov. isolated from feces of the Tibetan antelopes (Pantholops hodgsonii) in the Qinghai-Tibet plateau of China.</title>
        <authorList>
            <person name="Tian Z."/>
        </authorList>
    </citation>
    <scope>NUCLEOTIDE SEQUENCE [LARGE SCALE GENOMIC DNA]</scope>
    <source>
        <strain evidence="2 3">Z28</strain>
    </source>
</reference>
<dbReference type="Proteomes" id="UP000296469">
    <property type="component" value="Chromosome"/>
</dbReference>
<keyword evidence="1" id="KW-0732">Signal</keyword>
<gene>
    <name evidence="2" type="ORF">E5225_15615</name>
</gene>
<feature type="signal peptide" evidence="1">
    <location>
        <begin position="1"/>
        <end position="33"/>
    </location>
</feature>
<dbReference type="OrthoDB" id="4710763at2"/>
<dbReference type="EMBL" id="CP039291">
    <property type="protein sequence ID" value="QCB94771.1"/>
    <property type="molecule type" value="Genomic_DNA"/>
</dbReference>
<organism evidence="2 3">
    <name type="scientific">Cellulomonas shaoxiangyii</name>
    <dbReference type="NCBI Taxonomy" id="2566013"/>
    <lineage>
        <taxon>Bacteria</taxon>
        <taxon>Bacillati</taxon>
        <taxon>Actinomycetota</taxon>
        <taxon>Actinomycetes</taxon>
        <taxon>Micrococcales</taxon>
        <taxon>Cellulomonadaceae</taxon>
        <taxon>Cellulomonas</taxon>
    </lineage>
</organism>
<sequence>MTRRPDGRRSVARVLVALLLAGWCVVAGPPATAATPEALCPAQAAAVESVTARIAAHNAAPSTFEIPAQAALAAAYDAEAAQLNAEATVVDANFAACVAAMGALTDARAGSPAIKPPPAEVEADLRAAAASVPAGWTPPPPPPPGKLWRVLPNSPVRGLYDALRRNNPPELGSATLQGSPRPAVGAPDPAYPAGLGQVFRTNARGGSAASPDHVLPLAELVQMPGFARLSPTSMYVLARAPLNFQWLSFKANTSKSSRSVAGMSGVDPAWQSQQVTLEQQLRARVQSIIDELLRIQA</sequence>
<evidence type="ECO:0000256" key="1">
    <source>
        <dbReference type="SAM" id="SignalP"/>
    </source>
</evidence>
<dbReference type="AlphaFoldDB" id="A0A4P7SLF7"/>
<evidence type="ECO:0000313" key="2">
    <source>
        <dbReference type="EMBL" id="QCB94771.1"/>
    </source>
</evidence>
<proteinExistence type="predicted"/>
<feature type="chain" id="PRO_5020472941" evidence="1">
    <location>
        <begin position="34"/>
        <end position="297"/>
    </location>
</feature>
<protein>
    <submittedName>
        <fullName evidence="2">Uncharacterized protein</fullName>
    </submittedName>
</protein>
<evidence type="ECO:0000313" key="3">
    <source>
        <dbReference type="Proteomes" id="UP000296469"/>
    </source>
</evidence>
<accession>A0A4P7SLF7</accession>
<keyword evidence="3" id="KW-1185">Reference proteome</keyword>
<dbReference type="RefSeq" id="WP_135972045.1">
    <property type="nucleotide sequence ID" value="NZ_CP039291.1"/>
</dbReference>